<reference evidence="1 2" key="1">
    <citation type="submission" date="2018-06" db="EMBL/GenBank/DDBJ databases">
        <authorList>
            <consortium name="Pathogen Informatics"/>
            <person name="Doyle S."/>
        </authorList>
    </citation>
    <scope>NUCLEOTIDE SEQUENCE [LARGE SCALE GENOMIC DNA]</scope>
    <source>
        <strain evidence="1 2">NCTC9810</strain>
    </source>
</reference>
<dbReference type="AlphaFoldDB" id="A0A380WV53"/>
<dbReference type="Proteomes" id="UP000255124">
    <property type="component" value="Unassembled WGS sequence"/>
</dbReference>
<protein>
    <submittedName>
        <fullName evidence="1">Uncharacterized protein</fullName>
    </submittedName>
</protein>
<dbReference type="EMBL" id="UFTA01000002">
    <property type="protein sequence ID" value="SUU92713.1"/>
    <property type="molecule type" value="Genomic_DNA"/>
</dbReference>
<evidence type="ECO:0000313" key="2">
    <source>
        <dbReference type="Proteomes" id="UP000255124"/>
    </source>
</evidence>
<accession>A0A380WV53</accession>
<dbReference type="RefSeq" id="WP_125826152.1">
    <property type="nucleotide sequence ID" value="NZ_UFTA01000002.1"/>
</dbReference>
<evidence type="ECO:0000313" key="1">
    <source>
        <dbReference type="EMBL" id="SUU92713.1"/>
    </source>
</evidence>
<dbReference type="OrthoDB" id="1701710at2"/>
<gene>
    <name evidence="1" type="ORF">NCTC9810_01050</name>
</gene>
<proteinExistence type="predicted"/>
<organism evidence="1 2">
    <name type="scientific">Anaerococcus octavius</name>
    <dbReference type="NCBI Taxonomy" id="54007"/>
    <lineage>
        <taxon>Bacteria</taxon>
        <taxon>Bacillati</taxon>
        <taxon>Bacillota</taxon>
        <taxon>Tissierellia</taxon>
        <taxon>Tissierellales</taxon>
        <taxon>Peptoniphilaceae</taxon>
        <taxon>Anaerococcus</taxon>
    </lineage>
</organism>
<name>A0A380WV53_9FIRM</name>
<sequence length="64" mass="7511">MNNLNLDEQKIKEGIQNESLKKEEKTSDKTYDIDGYKVLFTFKDTGLTLSDIVESYIEEKLFIF</sequence>